<reference evidence="1" key="1">
    <citation type="submission" date="2019-05" db="EMBL/GenBank/DDBJ databases">
        <authorList>
            <person name="Naeem R."/>
            <person name="Antony C."/>
            <person name="Guan Q."/>
        </authorList>
    </citation>
    <scope>NUCLEOTIDE SEQUENCE</scope>
    <source>
        <strain evidence="1">2</strain>
    </source>
</reference>
<protein>
    <submittedName>
        <fullName evidence="1">Uncharacterized protein</fullName>
    </submittedName>
</protein>
<dbReference type="EMBL" id="LR589061">
    <property type="protein sequence ID" value="VTO94531.1"/>
    <property type="molecule type" value="Genomic_DNA"/>
</dbReference>
<organism evidence="1">
    <name type="scientific">Mycobacterium riyadhense</name>
    <dbReference type="NCBI Taxonomy" id="486698"/>
    <lineage>
        <taxon>Bacteria</taxon>
        <taxon>Bacillati</taxon>
        <taxon>Actinomycetota</taxon>
        <taxon>Actinomycetes</taxon>
        <taxon>Mycobacteriales</taxon>
        <taxon>Mycobacteriaceae</taxon>
        <taxon>Mycobacterium</taxon>
    </lineage>
</organism>
<sequence>MWSFMGRALRWVILLRRARLALFMEMPGGGARRWVLVRSKPISVIWRARPESLA</sequence>
<gene>
    <name evidence="1" type="ORF">BIN_B_00001</name>
</gene>
<dbReference type="AlphaFoldDB" id="A0A653ED55"/>
<name>A0A653ED55_9MYCO</name>
<evidence type="ECO:0000313" key="1">
    <source>
        <dbReference type="EMBL" id="VTO94531.1"/>
    </source>
</evidence>
<accession>A0A653ED55</accession>
<proteinExistence type="predicted"/>